<accession>A0A557QWD9</accession>
<name>A0A557QWD9_9RHOO</name>
<dbReference type="Proteomes" id="UP000319502">
    <property type="component" value="Unassembled WGS sequence"/>
</dbReference>
<dbReference type="OrthoDB" id="8564678at2"/>
<organism evidence="1 2">
    <name type="scientific">Denitromonas halophila</name>
    <dbReference type="NCBI Taxonomy" id="1629404"/>
    <lineage>
        <taxon>Bacteria</taxon>
        <taxon>Pseudomonadati</taxon>
        <taxon>Pseudomonadota</taxon>
        <taxon>Betaproteobacteria</taxon>
        <taxon>Rhodocyclales</taxon>
        <taxon>Zoogloeaceae</taxon>
        <taxon>Denitromonas</taxon>
    </lineage>
</organism>
<dbReference type="RefSeq" id="WP_144309469.1">
    <property type="nucleotide sequence ID" value="NZ_VMNK01000007.1"/>
</dbReference>
<keyword evidence="2" id="KW-1185">Reference proteome</keyword>
<dbReference type="AlphaFoldDB" id="A0A557QWD9"/>
<gene>
    <name evidence="1" type="ORF">FHP91_10060</name>
</gene>
<protein>
    <submittedName>
        <fullName evidence="1">Phenol hydroxylase</fullName>
    </submittedName>
</protein>
<dbReference type="PIRSF" id="PIRSF000039">
    <property type="entry name" value="Phenol_monooxy_K"/>
    <property type="match status" value="1"/>
</dbReference>
<comment type="caution">
    <text evidence="1">The sequence shown here is derived from an EMBL/GenBank/DDBJ whole genome shotgun (WGS) entry which is preliminary data.</text>
</comment>
<evidence type="ECO:0000313" key="2">
    <source>
        <dbReference type="Proteomes" id="UP000319502"/>
    </source>
</evidence>
<sequence length="89" mass="10415">MAQVEMRIDVSKKYVRVVERRANGLVEFEFSIGLPELYVEMLLPADAFEAFCSNNDVIFMEGPRPLADTGADWEWRLRDATQERFRDKQ</sequence>
<reference evidence="1 2" key="1">
    <citation type="submission" date="2019-07" db="EMBL/GenBank/DDBJ databases">
        <title>The pathways for chlorine oxyanion respiration interact through the shared metabolite chlorate.</title>
        <authorList>
            <person name="Barnum T.P."/>
            <person name="Cheng Y."/>
            <person name="Hill K.A."/>
            <person name="Lucas L.N."/>
            <person name="Carlson H.K."/>
            <person name="Coates J.D."/>
        </authorList>
    </citation>
    <scope>NUCLEOTIDE SEQUENCE [LARGE SCALE GENOMIC DNA]</scope>
    <source>
        <strain evidence="1 2">SFB-3</strain>
    </source>
</reference>
<dbReference type="EMBL" id="VMNK01000007">
    <property type="protein sequence ID" value="TVO57230.1"/>
    <property type="molecule type" value="Genomic_DNA"/>
</dbReference>
<proteinExistence type="predicted"/>
<evidence type="ECO:0000313" key="1">
    <source>
        <dbReference type="EMBL" id="TVO57230.1"/>
    </source>
</evidence>
<dbReference type="InterPro" id="IPR010353">
    <property type="entry name" value="DmpK"/>
</dbReference>
<dbReference type="Pfam" id="PF06099">
    <property type="entry name" value="Phenol_hyd_sub"/>
    <property type="match status" value="1"/>
</dbReference>